<dbReference type="InterPro" id="IPR052462">
    <property type="entry name" value="SLIRP/GR-RBP-like"/>
</dbReference>
<feature type="domain" description="RRM" evidence="4">
    <location>
        <begin position="8"/>
        <end position="124"/>
    </location>
</feature>
<dbReference type="PROSITE" id="PS50102">
    <property type="entry name" value="RRM"/>
    <property type="match status" value="1"/>
</dbReference>
<dbReference type="SUPFAM" id="SSF54928">
    <property type="entry name" value="RNA-binding domain, RBD"/>
    <property type="match status" value="1"/>
</dbReference>
<accession>A0ABN8NL04</accession>
<dbReference type="InterPro" id="IPR012677">
    <property type="entry name" value="Nucleotide-bd_a/b_plait_sf"/>
</dbReference>
<dbReference type="Proteomes" id="UP001159405">
    <property type="component" value="Unassembled WGS sequence"/>
</dbReference>
<keyword evidence="6" id="KW-1185">Reference proteome</keyword>
<feature type="compositionally biased region" description="Gly residues" evidence="3">
    <location>
        <begin position="126"/>
        <end position="139"/>
    </location>
</feature>
<evidence type="ECO:0000256" key="2">
    <source>
        <dbReference type="PROSITE-ProRule" id="PRU00176"/>
    </source>
</evidence>
<proteinExistence type="predicted"/>
<dbReference type="InterPro" id="IPR000504">
    <property type="entry name" value="RRM_dom"/>
</dbReference>
<comment type="caution">
    <text evidence="5">The sequence shown here is derived from an EMBL/GenBank/DDBJ whole genome shotgun (WGS) entry which is preliminary data.</text>
</comment>
<dbReference type="PANTHER" id="PTHR48027">
    <property type="entry name" value="HETEROGENEOUS NUCLEAR RIBONUCLEOPROTEIN 87F-RELATED"/>
    <property type="match status" value="1"/>
</dbReference>
<dbReference type="Pfam" id="PF00076">
    <property type="entry name" value="RRM_1"/>
    <property type="match status" value="1"/>
</dbReference>
<organism evidence="5 6">
    <name type="scientific">Porites lobata</name>
    <dbReference type="NCBI Taxonomy" id="104759"/>
    <lineage>
        <taxon>Eukaryota</taxon>
        <taxon>Metazoa</taxon>
        <taxon>Cnidaria</taxon>
        <taxon>Anthozoa</taxon>
        <taxon>Hexacorallia</taxon>
        <taxon>Scleractinia</taxon>
        <taxon>Fungiina</taxon>
        <taxon>Poritidae</taxon>
        <taxon>Porites</taxon>
    </lineage>
</organism>
<keyword evidence="1 2" id="KW-0694">RNA-binding</keyword>
<protein>
    <recommendedName>
        <fullName evidence="4">RRM domain-containing protein</fullName>
    </recommendedName>
</protein>
<dbReference type="InterPro" id="IPR035979">
    <property type="entry name" value="RBD_domain_sf"/>
</dbReference>
<evidence type="ECO:0000313" key="6">
    <source>
        <dbReference type="Proteomes" id="UP001159405"/>
    </source>
</evidence>
<evidence type="ECO:0000313" key="5">
    <source>
        <dbReference type="EMBL" id="CAH3109064.1"/>
    </source>
</evidence>
<evidence type="ECO:0000256" key="3">
    <source>
        <dbReference type="SAM" id="MobiDB-lite"/>
    </source>
</evidence>
<evidence type="ECO:0000256" key="1">
    <source>
        <dbReference type="ARBA" id="ARBA00022884"/>
    </source>
</evidence>
<name>A0ABN8NL04_9CNID</name>
<dbReference type="EMBL" id="CALNXK010000021">
    <property type="protein sequence ID" value="CAH3109064.1"/>
    <property type="molecule type" value="Genomic_DNA"/>
</dbReference>
<feature type="region of interest" description="Disordered" evidence="3">
    <location>
        <begin position="118"/>
        <end position="139"/>
    </location>
</feature>
<sequence>MGDDEDKKRLYVGSLSFNTDDNGLRDHFEQIGRVSDGNLRTTTKFTTMTSVHWEKTATRMSVSVGKRKLKMQSVARVVTDRETGRSRGFGFVTFEEEGDVQKAINELDGGDLDGRTIKVSRAKPRGSGGGGGGGGYGGRRGGGRGGGGYGGGRYGGGSYSGGGGGGYNRGYNSYGGGGGGYGGGSSYGGGGGSYGGYGGQGRDW</sequence>
<reference evidence="5 6" key="1">
    <citation type="submission" date="2022-05" db="EMBL/GenBank/DDBJ databases">
        <authorList>
            <consortium name="Genoscope - CEA"/>
            <person name="William W."/>
        </authorList>
    </citation>
    <scope>NUCLEOTIDE SEQUENCE [LARGE SCALE GENOMIC DNA]</scope>
</reference>
<gene>
    <name evidence="5" type="ORF">PLOB_00017579</name>
</gene>
<dbReference type="SMART" id="SM00360">
    <property type="entry name" value="RRM"/>
    <property type="match status" value="1"/>
</dbReference>
<dbReference type="Gene3D" id="3.30.70.330">
    <property type="match status" value="1"/>
</dbReference>
<evidence type="ECO:0000259" key="4">
    <source>
        <dbReference type="PROSITE" id="PS50102"/>
    </source>
</evidence>